<feature type="region of interest" description="Disordered" evidence="9">
    <location>
        <begin position="29"/>
        <end position="48"/>
    </location>
</feature>
<dbReference type="AlphaFoldDB" id="A8GLV6"/>
<evidence type="ECO:0000256" key="6">
    <source>
        <dbReference type="ARBA" id="ARBA00023002"/>
    </source>
</evidence>
<evidence type="ECO:0000256" key="4">
    <source>
        <dbReference type="ARBA" id="ARBA00022729"/>
    </source>
</evidence>
<evidence type="ECO:0000256" key="9">
    <source>
        <dbReference type="SAM" id="MobiDB-lite"/>
    </source>
</evidence>
<evidence type="ECO:0000256" key="7">
    <source>
        <dbReference type="ARBA" id="ARBA00023157"/>
    </source>
</evidence>
<dbReference type="GO" id="GO:0015036">
    <property type="term" value="F:disulfide oxidoreductase activity"/>
    <property type="evidence" value="ECO:0007669"/>
    <property type="project" value="UniProtKB-ARBA"/>
</dbReference>
<feature type="domain" description="Thioredoxin" evidence="10">
    <location>
        <begin position="111"/>
        <end position="300"/>
    </location>
</feature>
<dbReference type="PANTHER" id="PTHR13887:SF14">
    <property type="entry name" value="DISULFIDE BOND FORMATION PROTEIN D"/>
    <property type="match status" value="1"/>
</dbReference>
<dbReference type="InterPro" id="IPR012336">
    <property type="entry name" value="Thioredoxin-like_fold"/>
</dbReference>
<evidence type="ECO:0000256" key="8">
    <source>
        <dbReference type="ARBA" id="ARBA00023284"/>
    </source>
</evidence>
<evidence type="ECO:0000256" key="2">
    <source>
        <dbReference type="ARBA" id="ARBA00004418"/>
    </source>
</evidence>
<gene>
    <name evidence="11" type="ordered locus">A1C_00240</name>
</gene>
<comment type="function">
    <text evidence="1">May be required for disulfide bond formation in some proteins.</text>
</comment>
<dbReference type="Proteomes" id="UP000006830">
    <property type="component" value="Chromosome"/>
</dbReference>
<dbReference type="Pfam" id="PF13462">
    <property type="entry name" value="Thioredoxin_4"/>
    <property type="match status" value="1"/>
</dbReference>
<organism evidence="11 12">
    <name type="scientific">Rickettsia akari (strain Hartford)</name>
    <dbReference type="NCBI Taxonomy" id="293614"/>
    <lineage>
        <taxon>Bacteria</taxon>
        <taxon>Pseudomonadati</taxon>
        <taxon>Pseudomonadota</taxon>
        <taxon>Alphaproteobacteria</taxon>
        <taxon>Rickettsiales</taxon>
        <taxon>Rickettsiaceae</taxon>
        <taxon>Rickettsieae</taxon>
        <taxon>Rickettsia</taxon>
        <taxon>spotted fever group</taxon>
    </lineage>
</organism>
<comment type="similarity">
    <text evidence="3">Belongs to the thioredoxin family. DsbA subfamily.</text>
</comment>
<dbReference type="CDD" id="cd02972">
    <property type="entry name" value="DsbA_family"/>
    <property type="match status" value="1"/>
</dbReference>
<dbReference type="GO" id="GO:0042597">
    <property type="term" value="C:periplasmic space"/>
    <property type="evidence" value="ECO:0007669"/>
    <property type="project" value="UniProtKB-SubCell"/>
</dbReference>
<name>A8GLV6_RICAH</name>
<dbReference type="InterPro" id="IPR036249">
    <property type="entry name" value="Thioredoxin-like_sf"/>
</dbReference>
<dbReference type="KEGG" id="rak:A1C_00240"/>
<proteinExistence type="inferred from homology"/>
<protein>
    <submittedName>
        <fullName evidence="11">Protein-disulfide isomerase</fullName>
    </submittedName>
</protein>
<dbReference type="PROSITE" id="PS51352">
    <property type="entry name" value="THIOREDOXIN_2"/>
    <property type="match status" value="1"/>
</dbReference>
<dbReference type="PANTHER" id="PTHR13887">
    <property type="entry name" value="GLUTATHIONE S-TRANSFERASE KAPPA"/>
    <property type="match status" value="1"/>
</dbReference>
<dbReference type="HOGENOM" id="CLU_1022630_0_0_5"/>
<keyword evidence="5" id="KW-0574">Periplasm</keyword>
<comment type="subcellular location">
    <subcellularLocation>
        <location evidence="2">Periplasm</location>
    </subcellularLocation>
</comment>
<keyword evidence="12" id="KW-1185">Reference proteome</keyword>
<dbReference type="Gene3D" id="3.40.30.10">
    <property type="entry name" value="Glutaredoxin"/>
    <property type="match status" value="1"/>
</dbReference>
<accession>A8GLV6</accession>
<reference evidence="11" key="1">
    <citation type="submission" date="2007-09" db="EMBL/GenBank/DDBJ databases">
        <title>Complete Genome Sequence of Rickettsia akari.</title>
        <authorList>
            <person name="Madan A."/>
            <person name="Fahey J."/>
            <person name="Helton E."/>
            <person name="Ketteman M."/>
            <person name="Madan A."/>
            <person name="Rodrigues S."/>
            <person name="Sanchez A."/>
            <person name="Whiting M."/>
            <person name="Dasch G."/>
            <person name="Eremeeva M."/>
        </authorList>
    </citation>
    <scope>NUCLEOTIDE SEQUENCE</scope>
    <source>
        <strain evidence="11">Hartford</strain>
    </source>
</reference>
<evidence type="ECO:0000313" key="12">
    <source>
        <dbReference type="Proteomes" id="UP000006830"/>
    </source>
</evidence>
<keyword evidence="7" id="KW-1015">Disulfide bond</keyword>
<keyword evidence="8" id="KW-0676">Redox-active center</keyword>
<evidence type="ECO:0000256" key="1">
    <source>
        <dbReference type="ARBA" id="ARBA00003565"/>
    </source>
</evidence>
<dbReference type="PROSITE" id="PS00194">
    <property type="entry name" value="THIOREDOXIN_1"/>
    <property type="match status" value="1"/>
</dbReference>
<dbReference type="SUPFAM" id="SSF52833">
    <property type="entry name" value="Thioredoxin-like"/>
    <property type="match status" value="1"/>
</dbReference>
<dbReference type="STRING" id="293614.A1C_00240"/>
<evidence type="ECO:0000256" key="3">
    <source>
        <dbReference type="ARBA" id="ARBA00005791"/>
    </source>
</evidence>
<dbReference type="EMBL" id="CP000847">
    <property type="protein sequence ID" value="ABV74381.1"/>
    <property type="molecule type" value="Genomic_DNA"/>
</dbReference>
<dbReference type="GO" id="GO:0016853">
    <property type="term" value="F:isomerase activity"/>
    <property type="evidence" value="ECO:0007669"/>
    <property type="project" value="UniProtKB-KW"/>
</dbReference>
<evidence type="ECO:0000313" key="11">
    <source>
        <dbReference type="EMBL" id="ABV74381.1"/>
    </source>
</evidence>
<keyword evidence="4" id="KW-0732">Signal</keyword>
<evidence type="ECO:0000259" key="10">
    <source>
        <dbReference type="PROSITE" id="PS51352"/>
    </source>
</evidence>
<dbReference type="InterPro" id="IPR013766">
    <property type="entry name" value="Thioredoxin_domain"/>
</dbReference>
<keyword evidence="11" id="KW-0413">Isomerase</keyword>
<dbReference type="eggNOG" id="COG1651">
    <property type="taxonomic scope" value="Bacteria"/>
</dbReference>
<dbReference type="InterPro" id="IPR017937">
    <property type="entry name" value="Thioredoxin_CS"/>
</dbReference>
<sequence>MPIFLLFLSSCSEEKTQHKHQEEKQMIEQENLQNNDTSQEMNQGAVNSENAAESIVPANDNNQTDEVSTPASQAQKNPEIKPVKVTFEVDVNDMVLGNKKSNVIDEVSTPASQAQKNPEIKPVKVTFEVDVNDMVLGNKKSNVIVVEYFSPTCPHCAYYHQTIFPELKKKYIDTNKIAYVVREFIATKQDLDAAILARCKGDINSFVQFHNIILQQQDKWAYSNKYRELLTDIGQLGGVPPEEYKQCLNSDKITETLIANTNFVAKAPKFIGTPSFFVNGVQTGNYSIDSISTAVDKALEEQKEKAKNEMSL</sequence>
<evidence type="ECO:0000256" key="5">
    <source>
        <dbReference type="ARBA" id="ARBA00022764"/>
    </source>
</evidence>
<keyword evidence="6" id="KW-0560">Oxidoreductase</keyword>